<protein>
    <submittedName>
        <fullName evidence="1">Uncharacterized protein</fullName>
    </submittedName>
</protein>
<reference evidence="2" key="1">
    <citation type="submission" date="2016-10" db="EMBL/GenBank/DDBJ databases">
        <authorList>
            <person name="Varghese N."/>
            <person name="Submissions S."/>
        </authorList>
    </citation>
    <scope>NUCLEOTIDE SEQUENCE [LARGE SCALE GENOMIC DNA]</scope>
    <source>
        <strain evidence="2">NLAE-zl-G277</strain>
    </source>
</reference>
<dbReference type="Pfam" id="PF12900">
    <property type="entry name" value="Pyridox_ox_2"/>
    <property type="match status" value="1"/>
</dbReference>
<dbReference type="EMBL" id="FOIM01000025">
    <property type="protein sequence ID" value="SEU02681.1"/>
    <property type="molecule type" value="Genomic_DNA"/>
</dbReference>
<dbReference type="InterPro" id="IPR024747">
    <property type="entry name" value="Pyridox_Oxase-rel"/>
</dbReference>
<evidence type="ECO:0000313" key="1">
    <source>
        <dbReference type="EMBL" id="SEU02681.1"/>
    </source>
</evidence>
<dbReference type="Proteomes" id="UP000198508">
    <property type="component" value="Unassembled WGS sequence"/>
</dbReference>
<organism evidence="1 2">
    <name type="scientific">Enterocloster lavalensis</name>
    <dbReference type="NCBI Taxonomy" id="460384"/>
    <lineage>
        <taxon>Bacteria</taxon>
        <taxon>Bacillati</taxon>
        <taxon>Bacillota</taxon>
        <taxon>Clostridia</taxon>
        <taxon>Lachnospirales</taxon>
        <taxon>Lachnospiraceae</taxon>
        <taxon>Enterocloster</taxon>
    </lineage>
</organism>
<sequence length="166" mass="18900">MFREMRRKRQLLPQEQALEILENNTSGVLALSGDGGYPYAVPMSYVYNDGKIYFHCAKAGHKIDAIRSCDKASFCVTGQDNVVPGEYTTYFRSAIAFGRIRVIEDDAEKRSAIECLAAKYTPDDEKGRMEEIDKEYRALCMLEFVIEHLTGKEAIELVRKREADTQ</sequence>
<dbReference type="SUPFAM" id="SSF50475">
    <property type="entry name" value="FMN-binding split barrel"/>
    <property type="match status" value="1"/>
</dbReference>
<keyword evidence="2" id="KW-1185">Reference proteome</keyword>
<proteinExistence type="predicted"/>
<dbReference type="GeneID" id="93277501"/>
<dbReference type="AlphaFoldDB" id="A0A1I0IZ05"/>
<dbReference type="PANTHER" id="PTHR34071:SF2">
    <property type="entry name" value="FLAVIN-NUCLEOTIDE-BINDING PROTEIN"/>
    <property type="match status" value="1"/>
</dbReference>
<dbReference type="STRING" id="460384.SAMN05216313_12516"/>
<evidence type="ECO:0000313" key="2">
    <source>
        <dbReference type="Proteomes" id="UP000198508"/>
    </source>
</evidence>
<dbReference type="PANTHER" id="PTHR34071">
    <property type="entry name" value="5-NITROIMIDAZOLE ANTIBIOTICS RESISTANCE PROTEIN, NIMA-FAMILY-RELATED PROTEIN-RELATED"/>
    <property type="match status" value="1"/>
</dbReference>
<dbReference type="InterPro" id="IPR012349">
    <property type="entry name" value="Split_barrel_FMN-bd"/>
</dbReference>
<dbReference type="Gene3D" id="2.30.110.10">
    <property type="entry name" value="Electron Transport, Fmn-binding Protein, Chain A"/>
    <property type="match status" value="1"/>
</dbReference>
<accession>A0A1I0IZ05</accession>
<name>A0A1I0IZ05_9FIRM</name>
<dbReference type="RefSeq" id="WP_092368013.1">
    <property type="nucleotide sequence ID" value="NZ_FOIM01000025.1"/>
</dbReference>
<gene>
    <name evidence="1" type="ORF">SAMN05216313_12516</name>
</gene>